<dbReference type="Proteomes" id="UP000532440">
    <property type="component" value="Unassembled WGS sequence"/>
</dbReference>
<dbReference type="Gene3D" id="3.40.50.300">
    <property type="entry name" value="P-loop containing nucleotide triphosphate hydrolases"/>
    <property type="match status" value="1"/>
</dbReference>
<dbReference type="EMBL" id="JACHGB010000004">
    <property type="protein sequence ID" value="MBB5272180.1"/>
    <property type="molecule type" value="Genomic_DNA"/>
</dbReference>
<name>A0A7W8HHM2_9BURK</name>
<organism evidence="2 3">
    <name type="scientific">Quisquiliibacterium transsilvanicum</name>
    <dbReference type="NCBI Taxonomy" id="1549638"/>
    <lineage>
        <taxon>Bacteria</taxon>
        <taxon>Pseudomonadati</taxon>
        <taxon>Pseudomonadota</taxon>
        <taxon>Betaproteobacteria</taxon>
        <taxon>Burkholderiales</taxon>
        <taxon>Burkholderiaceae</taxon>
        <taxon>Quisquiliibacterium</taxon>
    </lineage>
</organism>
<dbReference type="InterPro" id="IPR021871">
    <property type="entry name" value="DUF3482"/>
</dbReference>
<dbReference type="SUPFAM" id="SSF52540">
    <property type="entry name" value="P-loop containing nucleoside triphosphate hydrolases"/>
    <property type="match status" value="1"/>
</dbReference>
<evidence type="ECO:0000313" key="3">
    <source>
        <dbReference type="Proteomes" id="UP000532440"/>
    </source>
</evidence>
<dbReference type="AlphaFoldDB" id="A0A7W8HHM2"/>
<keyword evidence="3" id="KW-1185">Reference proteome</keyword>
<protein>
    <recommendedName>
        <fullName evidence="1">G domain-containing protein</fullName>
    </recommendedName>
</protein>
<reference evidence="2 3" key="1">
    <citation type="submission" date="2020-08" db="EMBL/GenBank/DDBJ databases">
        <title>Genomic Encyclopedia of Type Strains, Phase IV (KMG-IV): sequencing the most valuable type-strain genomes for metagenomic binning, comparative biology and taxonomic classification.</title>
        <authorList>
            <person name="Goeker M."/>
        </authorList>
    </citation>
    <scope>NUCLEOTIDE SEQUENCE [LARGE SCALE GENOMIC DNA]</scope>
    <source>
        <strain evidence="2 3">DSM 29781</strain>
    </source>
</reference>
<comment type="caution">
    <text evidence="2">The sequence shown here is derived from an EMBL/GenBank/DDBJ whole genome shotgun (WGS) entry which is preliminary data.</text>
</comment>
<dbReference type="CDD" id="cd00882">
    <property type="entry name" value="Ras_like_GTPase"/>
    <property type="match status" value="1"/>
</dbReference>
<dbReference type="InterPro" id="IPR027417">
    <property type="entry name" value="P-loop_NTPase"/>
</dbReference>
<sequence>MSQDPAQAPSRGAPDATQVSLSLVSHTNAGKTTLARTLLGREIGEVRDAAHVTDLAEGHVLIDSAEGDRLSLWDTPGFGDSHRLARRLEQSANPVIWMLAQVWDRFRDRPLWSSQQAIRNVRDRADVVLYLVNAAEDPADAAYVDPELRILDWMGKPVIALLNQTGAPRPPAEEAAEIARWEARLRGTRTVRKVLALDAFARCWVQEIALLEAVEDVLPADKRPGFSRLLGAWQARRERTFAASIHELARRIARAAADAQDLPPGRLRDTLRELGSSLRPGRAPDDGERVDTARRAAMRALAERLDADIRASTDRLIELHGLQGRAAQVVLERLAEHYAVETPVDEGRAAILGGLVAGSLAGLKADIATGGLTLGGGLLAGGLLGALGAAGLARGYNLVRGKDVASVTWSDEVLDGLASSALLGYLAVAHYGRGRGDWSASEHPPHWEAVVREALEPQRGALKALWAGRAQRPSSTEFEPALERLLATAARQALARLYPGFRP</sequence>
<evidence type="ECO:0000259" key="1">
    <source>
        <dbReference type="Pfam" id="PF01926"/>
    </source>
</evidence>
<accession>A0A7W8HHM2</accession>
<proteinExistence type="predicted"/>
<dbReference type="Pfam" id="PF01926">
    <property type="entry name" value="MMR_HSR1"/>
    <property type="match status" value="1"/>
</dbReference>
<evidence type="ECO:0000313" key="2">
    <source>
        <dbReference type="EMBL" id="MBB5272180.1"/>
    </source>
</evidence>
<feature type="domain" description="G" evidence="1">
    <location>
        <begin position="23"/>
        <end position="163"/>
    </location>
</feature>
<dbReference type="Pfam" id="PF11981">
    <property type="entry name" value="DUF3482"/>
    <property type="match status" value="1"/>
</dbReference>
<dbReference type="GO" id="GO:0005525">
    <property type="term" value="F:GTP binding"/>
    <property type="evidence" value="ECO:0007669"/>
    <property type="project" value="InterPro"/>
</dbReference>
<dbReference type="InterPro" id="IPR006073">
    <property type="entry name" value="GTP-bd"/>
</dbReference>
<dbReference type="RefSeq" id="WP_183967342.1">
    <property type="nucleotide sequence ID" value="NZ_BAABEW010000002.1"/>
</dbReference>
<gene>
    <name evidence="2" type="ORF">HNQ70_002194</name>
</gene>